<evidence type="ECO:0000256" key="1">
    <source>
        <dbReference type="SAM" id="Phobius"/>
    </source>
</evidence>
<keyword evidence="1" id="KW-0812">Transmembrane</keyword>
<keyword evidence="3" id="KW-1185">Reference proteome</keyword>
<proteinExistence type="predicted"/>
<evidence type="ECO:0000313" key="3">
    <source>
        <dbReference type="Proteomes" id="UP000037397"/>
    </source>
</evidence>
<dbReference type="PATRIC" id="fig|1631356.3.peg.3296"/>
<dbReference type="Proteomes" id="UP000037397">
    <property type="component" value="Unassembled WGS sequence"/>
</dbReference>
<comment type="caution">
    <text evidence="2">The sequence shown here is derived from an EMBL/GenBank/DDBJ whole genome shotgun (WGS) entry which is preliminary data.</text>
</comment>
<dbReference type="AlphaFoldDB" id="A0A0L6CKS2"/>
<reference evidence="3" key="1">
    <citation type="submission" date="2015-03" db="EMBL/GenBank/DDBJ databases">
        <title>Luteipulveratus halotolerans sp. nov., a novel actinobacterium (Dermacoccaceae) from Sarawak, Malaysia.</title>
        <authorList>
            <person name="Juboi H."/>
            <person name="Basik A."/>
            <person name="Shamsul S.S."/>
            <person name="Arnold P."/>
            <person name="Schmitt E.K."/>
            <person name="Sanglier J.-J."/>
            <person name="Yeo T."/>
        </authorList>
    </citation>
    <scope>NUCLEOTIDE SEQUENCE [LARGE SCALE GENOMIC DNA]</scope>
    <source>
        <strain evidence="3">C296001</strain>
    </source>
</reference>
<name>A0A0L6CKS2_9MICO</name>
<dbReference type="STRING" id="1631356.VV01_16595"/>
<feature type="transmembrane region" description="Helical" evidence="1">
    <location>
        <begin position="150"/>
        <end position="170"/>
    </location>
</feature>
<feature type="transmembrane region" description="Helical" evidence="1">
    <location>
        <begin position="69"/>
        <end position="88"/>
    </location>
</feature>
<accession>A0A0L6CKS2</accession>
<keyword evidence="1" id="KW-1133">Transmembrane helix</keyword>
<feature type="transmembrane region" description="Helical" evidence="1">
    <location>
        <begin position="94"/>
        <end position="115"/>
    </location>
</feature>
<evidence type="ECO:0000313" key="2">
    <source>
        <dbReference type="EMBL" id="KNX38396.1"/>
    </source>
</evidence>
<keyword evidence="1" id="KW-0472">Membrane</keyword>
<dbReference type="OrthoDB" id="960912at2"/>
<organism evidence="2 3">
    <name type="scientific">Luteipulveratus halotolerans</name>
    <dbReference type="NCBI Taxonomy" id="1631356"/>
    <lineage>
        <taxon>Bacteria</taxon>
        <taxon>Bacillati</taxon>
        <taxon>Actinomycetota</taxon>
        <taxon>Actinomycetes</taxon>
        <taxon>Micrococcales</taxon>
        <taxon>Dermacoccaceae</taxon>
        <taxon>Luteipulveratus</taxon>
    </lineage>
</organism>
<feature type="transmembrane region" description="Helical" evidence="1">
    <location>
        <begin position="127"/>
        <end position="144"/>
    </location>
</feature>
<dbReference type="EMBL" id="LAIR01000002">
    <property type="protein sequence ID" value="KNX38396.1"/>
    <property type="molecule type" value="Genomic_DNA"/>
</dbReference>
<gene>
    <name evidence="2" type="ORF">VV01_16595</name>
</gene>
<dbReference type="RefSeq" id="WP_050670850.1">
    <property type="nucleotide sequence ID" value="NZ_LAIR01000002.1"/>
</dbReference>
<protein>
    <submittedName>
        <fullName evidence="2">Membrane protein</fullName>
    </submittedName>
</protein>
<sequence>MSAPATGTTHLRSLYAVRFGFAVVWAAALAATGSSLNAVSGTLLVAYPLFDLAAAVYDHRTSGGRAGGLLVTNMALSLLAAAGLAVATTSDIAAALRVWGAWAITAGAVQLAVALRRRSLGGQWPMLLSGGISVLAGAGFVAGAGRDGAALTPLAGYATLGGIFFLASALRMRQTSAQTI</sequence>